<gene>
    <name evidence="3" type="ORF">RF11_05258</name>
</gene>
<dbReference type="InterPro" id="IPR011009">
    <property type="entry name" value="Kinase-like_dom_sf"/>
</dbReference>
<dbReference type="PRINTS" id="PR00109">
    <property type="entry name" value="TYRKINASE"/>
</dbReference>
<sequence length="128" mass="15091">MQASRLWTRDPSRSRGKRRRRKGIPPESIKDSKFSSKSDVWSYGVVLWEIFSYGADPFPKWTKPEVSEYVKNGKYLGKPRNCPDSIYKIMELCFKFKPEDRPSFKILYPVMQQEEQSAIEKTGLYNEI</sequence>
<dbReference type="InterPro" id="IPR020635">
    <property type="entry name" value="Tyr_kinase_cat_dom"/>
</dbReference>
<feature type="domain" description="Protein kinase" evidence="2">
    <location>
        <begin position="1"/>
        <end position="111"/>
    </location>
</feature>
<feature type="region of interest" description="Disordered" evidence="1">
    <location>
        <begin position="1"/>
        <end position="37"/>
    </location>
</feature>
<dbReference type="Proteomes" id="UP000031668">
    <property type="component" value="Unassembled WGS sequence"/>
</dbReference>
<keyword evidence="3" id="KW-0808">Transferase</keyword>
<evidence type="ECO:0000313" key="3">
    <source>
        <dbReference type="EMBL" id="KII71348.1"/>
    </source>
</evidence>
<dbReference type="InterPro" id="IPR001245">
    <property type="entry name" value="Ser-Thr/Tyr_kinase_cat_dom"/>
</dbReference>
<dbReference type="Gene3D" id="1.10.510.10">
    <property type="entry name" value="Transferase(Phosphotransferase) domain 1"/>
    <property type="match status" value="1"/>
</dbReference>
<evidence type="ECO:0000256" key="1">
    <source>
        <dbReference type="SAM" id="MobiDB-lite"/>
    </source>
</evidence>
<comment type="caution">
    <text evidence="3">The sequence shown here is derived from an EMBL/GenBank/DDBJ whole genome shotgun (WGS) entry which is preliminary data.</text>
</comment>
<dbReference type="SUPFAM" id="SSF56112">
    <property type="entry name" value="Protein kinase-like (PK-like)"/>
    <property type="match status" value="1"/>
</dbReference>
<keyword evidence="3" id="KW-0418">Kinase</keyword>
<dbReference type="AlphaFoldDB" id="A0A0C2JPQ2"/>
<dbReference type="SMART" id="SM00219">
    <property type="entry name" value="TyrKc"/>
    <property type="match status" value="1"/>
</dbReference>
<protein>
    <submittedName>
        <fullName evidence="3">Muscle, skeletal receptor tyrosine-protein kinase</fullName>
    </submittedName>
</protein>
<dbReference type="EMBL" id="JWZT01001789">
    <property type="protein sequence ID" value="KII71348.1"/>
    <property type="molecule type" value="Genomic_DNA"/>
</dbReference>
<evidence type="ECO:0000259" key="2">
    <source>
        <dbReference type="PROSITE" id="PS50011"/>
    </source>
</evidence>
<dbReference type="PANTHER" id="PTHR24416">
    <property type="entry name" value="TYROSINE-PROTEIN KINASE RECEPTOR"/>
    <property type="match status" value="1"/>
</dbReference>
<feature type="compositionally biased region" description="Basic residues" evidence="1">
    <location>
        <begin position="14"/>
        <end position="23"/>
    </location>
</feature>
<dbReference type="PROSITE" id="PS50011">
    <property type="entry name" value="PROTEIN_KINASE_DOM"/>
    <property type="match status" value="1"/>
</dbReference>
<organism evidence="3 4">
    <name type="scientific">Thelohanellus kitauei</name>
    <name type="common">Myxosporean</name>
    <dbReference type="NCBI Taxonomy" id="669202"/>
    <lineage>
        <taxon>Eukaryota</taxon>
        <taxon>Metazoa</taxon>
        <taxon>Cnidaria</taxon>
        <taxon>Myxozoa</taxon>
        <taxon>Myxosporea</taxon>
        <taxon>Bivalvulida</taxon>
        <taxon>Platysporina</taxon>
        <taxon>Myxobolidae</taxon>
        <taxon>Thelohanellus</taxon>
    </lineage>
</organism>
<dbReference type="OMA" id="LATWRYS"/>
<dbReference type="GO" id="GO:0004714">
    <property type="term" value="F:transmembrane receptor protein tyrosine kinase activity"/>
    <property type="evidence" value="ECO:0007669"/>
    <property type="project" value="TreeGrafter"/>
</dbReference>
<dbReference type="GO" id="GO:0043235">
    <property type="term" value="C:receptor complex"/>
    <property type="evidence" value="ECO:0007669"/>
    <property type="project" value="TreeGrafter"/>
</dbReference>
<reference evidence="3 4" key="1">
    <citation type="journal article" date="2014" name="Genome Biol. Evol.">
        <title>The genome of the myxosporean Thelohanellus kitauei shows adaptations to nutrient acquisition within its fish host.</title>
        <authorList>
            <person name="Yang Y."/>
            <person name="Xiong J."/>
            <person name="Zhou Z."/>
            <person name="Huo F."/>
            <person name="Miao W."/>
            <person name="Ran C."/>
            <person name="Liu Y."/>
            <person name="Zhang J."/>
            <person name="Feng J."/>
            <person name="Wang M."/>
            <person name="Wang M."/>
            <person name="Wang L."/>
            <person name="Yao B."/>
        </authorList>
    </citation>
    <scope>NUCLEOTIDE SEQUENCE [LARGE SCALE GENOMIC DNA]</scope>
    <source>
        <strain evidence="3">Wuqing</strain>
    </source>
</reference>
<dbReference type="InterPro" id="IPR050122">
    <property type="entry name" value="RTK"/>
</dbReference>
<dbReference type="GO" id="GO:0007169">
    <property type="term" value="P:cell surface receptor protein tyrosine kinase signaling pathway"/>
    <property type="evidence" value="ECO:0007669"/>
    <property type="project" value="TreeGrafter"/>
</dbReference>
<keyword evidence="3" id="KW-0675">Receptor</keyword>
<dbReference type="GO" id="GO:0005524">
    <property type="term" value="F:ATP binding"/>
    <property type="evidence" value="ECO:0007669"/>
    <property type="project" value="InterPro"/>
</dbReference>
<accession>A0A0C2JPQ2</accession>
<evidence type="ECO:0000313" key="4">
    <source>
        <dbReference type="Proteomes" id="UP000031668"/>
    </source>
</evidence>
<dbReference type="PANTHER" id="PTHR24416:SF611">
    <property type="entry name" value="TYROSINE-PROTEIN KINASE TRANSMEMBRANE RECEPTOR ROR"/>
    <property type="match status" value="1"/>
</dbReference>
<dbReference type="OrthoDB" id="5973798at2759"/>
<name>A0A0C2JPQ2_THEKT</name>
<dbReference type="Pfam" id="PF07714">
    <property type="entry name" value="PK_Tyr_Ser-Thr"/>
    <property type="match status" value="1"/>
</dbReference>
<dbReference type="GO" id="GO:0005886">
    <property type="term" value="C:plasma membrane"/>
    <property type="evidence" value="ECO:0007669"/>
    <property type="project" value="TreeGrafter"/>
</dbReference>
<dbReference type="InterPro" id="IPR000719">
    <property type="entry name" value="Prot_kinase_dom"/>
</dbReference>
<keyword evidence="4" id="KW-1185">Reference proteome</keyword>
<proteinExistence type="predicted"/>